<dbReference type="AlphaFoldDB" id="A0A4Y2WMB6"/>
<dbReference type="EMBL" id="BGPR01062932">
    <property type="protein sequence ID" value="GBO38279.1"/>
    <property type="molecule type" value="Genomic_DNA"/>
</dbReference>
<reference evidence="2 3" key="1">
    <citation type="journal article" date="2019" name="Sci. Rep.">
        <title>Orb-weaving spider Araneus ventricosus genome elucidates the spidroin gene catalogue.</title>
        <authorList>
            <person name="Kono N."/>
            <person name="Nakamura H."/>
            <person name="Ohtoshi R."/>
            <person name="Moran D.A.P."/>
            <person name="Shinohara A."/>
            <person name="Yoshida Y."/>
            <person name="Fujiwara M."/>
            <person name="Mori M."/>
            <person name="Tomita M."/>
            <person name="Arakawa K."/>
        </authorList>
    </citation>
    <scope>NUCLEOTIDE SEQUENCE [LARGE SCALE GENOMIC DNA]</scope>
</reference>
<protein>
    <submittedName>
        <fullName evidence="2">Uncharacterized protein</fullName>
    </submittedName>
</protein>
<evidence type="ECO:0000313" key="3">
    <source>
        <dbReference type="Proteomes" id="UP000499080"/>
    </source>
</evidence>
<evidence type="ECO:0000313" key="2">
    <source>
        <dbReference type="EMBL" id="GBO38279.1"/>
    </source>
</evidence>
<sequence length="131" mass="15166">MLAKHRRLQVCKRWGGWGVMRYSTCLVQYSIFVSFLTFCYCVLSAFIKAILPMARAEAHKTCSSVNINLFGAPCELKEMQLSTYADIMRHYYWLRNENRDVYLQLVDDLVKVVSEKVTAIWIKASISVVSK</sequence>
<feature type="transmembrane region" description="Helical" evidence="1">
    <location>
        <begin position="26"/>
        <end position="51"/>
    </location>
</feature>
<comment type="caution">
    <text evidence="2">The sequence shown here is derived from an EMBL/GenBank/DDBJ whole genome shotgun (WGS) entry which is preliminary data.</text>
</comment>
<name>A0A4Y2WMB6_ARAVE</name>
<evidence type="ECO:0000256" key="1">
    <source>
        <dbReference type="SAM" id="Phobius"/>
    </source>
</evidence>
<accession>A0A4Y2WMB6</accession>
<keyword evidence="1" id="KW-0472">Membrane</keyword>
<gene>
    <name evidence="2" type="ORF">AVEN_161331_1</name>
</gene>
<organism evidence="2 3">
    <name type="scientific">Araneus ventricosus</name>
    <name type="common">Orbweaver spider</name>
    <name type="synonym">Epeira ventricosa</name>
    <dbReference type="NCBI Taxonomy" id="182803"/>
    <lineage>
        <taxon>Eukaryota</taxon>
        <taxon>Metazoa</taxon>
        <taxon>Ecdysozoa</taxon>
        <taxon>Arthropoda</taxon>
        <taxon>Chelicerata</taxon>
        <taxon>Arachnida</taxon>
        <taxon>Araneae</taxon>
        <taxon>Araneomorphae</taxon>
        <taxon>Entelegynae</taxon>
        <taxon>Araneoidea</taxon>
        <taxon>Araneidae</taxon>
        <taxon>Araneus</taxon>
    </lineage>
</organism>
<keyword evidence="1" id="KW-1133">Transmembrane helix</keyword>
<proteinExistence type="predicted"/>
<keyword evidence="3" id="KW-1185">Reference proteome</keyword>
<keyword evidence="1" id="KW-0812">Transmembrane</keyword>
<dbReference type="Proteomes" id="UP000499080">
    <property type="component" value="Unassembled WGS sequence"/>
</dbReference>